<organism evidence="1 2">
    <name type="scientific">Diplodia seriata</name>
    <dbReference type="NCBI Taxonomy" id="420778"/>
    <lineage>
        <taxon>Eukaryota</taxon>
        <taxon>Fungi</taxon>
        <taxon>Dikarya</taxon>
        <taxon>Ascomycota</taxon>
        <taxon>Pezizomycotina</taxon>
        <taxon>Dothideomycetes</taxon>
        <taxon>Dothideomycetes incertae sedis</taxon>
        <taxon>Botryosphaeriales</taxon>
        <taxon>Botryosphaeriaceae</taxon>
        <taxon>Diplodia</taxon>
    </lineage>
</organism>
<reference evidence="1 2" key="1">
    <citation type="submission" date="2015-03" db="EMBL/GenBank/DDBJ databases">
        <authorList>
            <person name="Morales-Cruz A."/>
            <person name="Amrine K.C."/>
            <person name="Cantu D."/>
        </authorList>
    </citation>
    <scope>NUCLEOTIDE SEQUENCE [LARGE SCALE GENOMIC DNA]</scope>
    <source>
        <strain evidence="1">DS831</strain>
    </source>
</reference>
<proteinExistence type="predicted"/>
<sequence>MEAMLQLVAARGGFSTFCAMGQRALTWCEFYPCACLELAPRLPRTPVRPLHPDILAATERAHRRTVALLPPRLVSPGSPLGPIFFGLHVCVGEWESPVPTFTGVLDDLEHRILVELAREKEKRAAAGKKPAEPMDVVYYALLQACQMCVFGSMPFTRKEAPMYGVFAETLRRVLLGGGGAVVPNDDDDEEEEEDVVGTWTAVASAESLLWVLFIGWSTASQLNGDAPGAVEIATWFLRQFAAAVDVLGLTEVAQVHDVMRQFPWGVDTYRAPLDALWDIYRHREDLNIT</sequence>
<dbReference type="Proteomes" id="UP000034182">
    <property type="component" value="Unassembled WGS sequence"/>
</dbReference>
<dbReference type="EMBL" id="LAQI01000194">
    <property type="protein sequence ID" value="KKY15474.1"/>
    <property type="molecule type" value="Genomic_DNA"/>
</dbReference>
<reference evidence="1 2" key="2">
    <citation type="submission" date="2015-05" db="EMBL/GenBank/DDBJ databases">
        <title>Distinctive expansion of gene families associated with plant cell wall degradation and secondary metabolism in the genomes of grapevine trunk pathogens.</title>
        <authorList>
            <person name="Lawrence D.P."/>
            <person name="Travadon R."/>
            <person name="Rolshausen P.E."/>
            <person name="Baumgartner K."/>
        </authorList>
    </citation>
    <scope>NUCLEOTIDE SEQUENCE [LARGE SCALE GENOMIC DNA]</scope>
    <source>
        <strain evidence="1">DS831</strain>
    </source>
</reference>
<evidence type="ECO:0000313" key="2">
    <source>
        <dbReference type="Proteomes" id="UP000034182"/>
    </source>
</evidence>
<dbReference type="AlphaFoldDB" id="A0A0G2DY08"/>
<protein>
    <submittedName>
        <fullName evidence="1">Uncharacterized protein</fullName>
    </submittedName>
</protein>
<evidence type="ECO:0000313" key="1">
    <source>
        <dbReference type="EMBL" id="KKY15474.1"/>
    </source>
</evidence>
<name>A0A0G2DY08_9PEZI</name>
<accession>A0A0G2DY08</accession>
<comment type="caution">
    <text evidence="1">The sequence shown here is derived from an EMBL/GenBank/DDBJ whole genome shotgun (WGS) entry which is preliminary data.</text>
</comment>
<gene>
    <name evidence="1" type="ORF">UCDDS831_g07593</name>
</gene>